<reference evidence="7 8" key="1">
    <citation type="submission" date="2016-10" db="EMBL/GenBank/DDBJ databases">
        <title>Paenibacillus species isolates.</title>
        <authorList>
            <person name="Beno S.M."/>
        </authorList>
    </citation>
    <scope>NUCLEOTIDE SEQUENCE [LARGE SCALE GENOMIC DNA]</scope>
    <source>
        <strain evidence="7 8">FSL H7-0918</strain>
    </source>
</reference>
<evidence type="ECO:0000256" key="1">
    <source>
        <dbReference type="ARBA" id="ARBA00001947"/>
    </source>
</evidence>
<feature type="domain" description="Adenosine deaminase" evidence="6">
    <location>
        <begin position="2"/>
        <end position="123"/>
    </location>
</feature>
<gene>
    <name evidence="7" type="ORF">BSK47_08820</name>
</gene>
<evidence type="ECO:0000256" key="4">
    <source>
        <dbReference type="ARBA" id="ARBA00022801"/>
    </source>
</evidence>
<evidence type="ECO:0000256" key="3">
    <source>
        <dbReference type="ARBA" id="ARBA00022723"/>
    </source>
</evidence>
<keyword evidence="4" id="KW-0378">Hydrolase</keyword>
<evidence type="ECO:0000313" key="7">
    <source>
        <dbReference type="EMBL" id="OME21688.1"/>
    </source>
</evidence>
<accession>A0AB36JG67</accession>
<keyword evidence="5" id="KW-0862">Zinc</keyword>
<dbReference type="GO" id="GO:0046872">
    <property type="term" value="F:metal ion binding"/>
    <property type="evidence" value="ECO:0007669"/>
    <property type="project" value="UniProtKB-KW"/>
</dbReference>
<dbReference type="Proteomes" id="UP000187323">
    <property type="component" value="Unassembled WGS sequence"/>
</dbReference>
<dbReference type="InterPro" id="IPR001365">
    <property type="entry name" value="A_deaminase_dom"/>
</dbReference>
<keyword evidence="3" id="KW-0479">Metal-binding</keyword>
<dbReference type="Pfam" id="PF00962">
    <property type="entry name" value="A_deaminase"/>
    <property type="match status" value="1"/>
</dbReference>
<dbReference type="SUPFAM" id="SSF51556">
    <property type="entry name" value="Metallo-dependent hydrolases"/>
    <property type="match status" value="1"/>
</dbReference>
<dbReference type="AlphaFoldDB" id="A0AB36JG67"/>
<comment type="similarity">
    <text evidence="2">Belongs to the metallo-dependent hydrolases superfamily. Adenosine and AMP deaminases family.</text>
</comment>
<dbReference type="GO" id="GO:0006146">
    <property type="term" value="P:adenine catabolic process"/>
    <property type="evidence" value="ECO:0007669"/>
    <property type="project" value="TreeGrafter"/>
</dbReference>
<dbReference type="InterPro" id="IPR032466">
    <property type="entry name" value="Metal_Hydrolase"/>
</dbReference>
<dbReference type="GO" id="GO:0005829">
    <property type="term" value="C:cytosol"/>
    <property type="evidence" value="ECO:0007669"/>
    <property type="project" value="TreeGrafter"/>
</dbReference>
<dbReference type="PANTHER" id="PTHR43114">
    <property type="entry name" value="ADENINE DEAMINASE"/>
    <property type="match status" value="1"/>
</dbReference>
<dbReference type="Gene3D" id="3.20.20.140">
    <property type="entry name" value="Metal-dependent hydrolases"/>
    <property type="match status" value="1"/>
</dbReference>
<dbReference type="EMBL" id="MPTO01000007">
    <property type="protein sequence ID" value="OME21688.1"/>
    <property type="molecule type" value="Genomic_DNA"/>
</dbReference>
<evidence type="ECO:0000256" key="5">
    <source>
        <dbReference type="ARBA" id="ARBA00022833"/>
    </source>
</evidence>
<organism evidence="7 8">
    <name type="scientific">Paenibacillus odorifer</name>
    <dbReference type="NCBI Taxonomy" id="189426"/>
    <lineage>
        <taxon>Bacteria</taxon>
        <taxon>Bacillati</taxon>
        <taxon>Bacillota</taxon>
        <taxon>Bacilli</taxon>
        <taxon>Bacillales</taxon>
        <taxon>Paenibacillaceae</taxon>
        <taxon>Paenibacillus</taxon>
    </lineage>
</organism>
<dbReference type="GO" id="GO:0043103">
    <property type="term" value="P:hypoxanthine salvage"/>
    <property type="evidence" value="ECO:0007669"/>
    <property type="project" value="TreeGrafter"/>
</dbReference>
<sequence length="123" mass="13996">MNGFAKGLKLVKQKFNNIDIRFIANLDRTAQVKDNCKYIQELVKYRDMISLIAVGMDMQELGYPAHRQAEAFAVAKENGFFITGHVGEEVGPEGIWDAIQSIPFDRIDHGVRAVEDEKLLEWL</sequence>
<proteinExistence type="inferred from homology"/>
<evidence type="ECO:0000259" key="6">
    <source>
        <dbReference type="Pfam" id="PF00962"/>
    </source>
</evidence>
<comment type="cofactor">
    <cofactor evidence="1">
        <name>Zn(2+)</name>
        <dbReference type="ChEBI" id="CHEBI:29105"/>
    </cofactor>
</comment>
<protein>
    <recommendedName>
        <fullName evidence="6">Adenosine deaminase domain-containing protein</fullName>
    </recommendedName>
</protein>
<dbReference type="GO" id="GO:0000034">
    <property type="term" value="F:adenine deaminase activity"/>
    <property type="evidence" value="ECO:0007669"/>
    <property type="project" value="TreeGrafter"/>
</dbReference>
<comment type="caution">
    <text evidence="7">The sequence shown here is derived from an EMBL/GenBank/DDBJ whole genome shotgun (WGS) entry which is preliminary data.</text>
</comment>
<evidence type="ECO:0000256" key="2">
    <source>
        <dbReference type="ARBA" id="ARBA00006676"/>
    </source>
</evidence>
<name>A0AB36JG67_9BACL</name>
<evidence type="ECO:0000313" key="8">
    <source>
        <dbReference type="Proteomes" id="UP000187323"/>
    </source>
</evidence>
<dbReference type="PANTHER" id="PTHR43114:SF6">
    <property type="entry name" value="ADENINE DEAMINASE"/>
    <property type="match status" value="1"/>
</dbReference>
<dbReference type="InterPro" id="IPR006330">
    <property type="entry name" value="Ado/ade_deaminase"/>
</dbReference>